<keyword evidence="2" id="KW-1185">Reference proteome</keyword>
<dbReference type="InterPro" id="IPR043519">
    <property type="entry name" value="NT_sf"/>
</dbReference>
<dbReference type="Gene3D" id="1.20.120.330">
    <property type="entry name" value="Nucleotidyltransferases domain 2"/>
    <property type="match status" value="1"/>
</dbReference>
<organism evidence="1 2">
    <name type="scientific">Sphingobacterium oryzagri</name>
    <dbReference type="NCBI Taxonomy" id="3025669"/>
    <lineage>
        <taxon>Bacteria</taxon>
        <taxon>Pseudomonadati</taxon>
        <taxon>Bacteroidota</taxon>
        <taxon>Sphingobacteriia</taxon>
        <taxon>Sphingobacteriales</taxon>
        <taxon>Sphingobacteriaceae</taxon>
        <taxon>Sphingobacterium</taxon>
    </lineage>
</organism>
<dbReference type="RefSeq" id="WP_274265777.1">
    <property type="nucleotide sequence ID" value="NZ_CP117880.1"/>
</dbReference>
<dbReference type="SUPFAM" id="SSF81301">
    <property type="entry name" value="Nucleotidyltransferase"/>
    <property type="match status" value="1"/>
</dbReference>
<dbReference type="Pfam" id="PF04439">
    <property type="entry name" value="Adenyl_transf"/>
    <property type="match status" value="1"/>
</dbReference>
<accession>A0ABY7WBJ3</accession>
<dbReference type="Gene3D" id="3.30.460.10">
    <property type="entry name" value="Beta Polymerase, domain 2"/>
    <property type="match status" value="1"/>
</dbReference>
<name>A0ABY7WBJ3_9SPHI</name>
<dbReference type="Proteomes" id="UP001221558">
    <property type="component" value="Chromosome"/>
</dbReference>
<gene>
    <name evidence="1" type="ORF">PQ465_12065</name>
</gene>
<proteinExistence type="predicted"/>
<dbReference type="EMBL" id="CP117880">
    <property type="protein sequence ID" value="WDF67041.1"/>
    <property type="molecule type" value="Genomic_DNA"/>
</dbReference>
<dbReference type="InterPro" id="IPR007530">
    <property type="entry name" value="Aminoglycoside_adenylylTfrase"/>
</dbReference>
<evidence type="ECO:0000313" key="1">
    <source>
        <dbReference type="EMBL" id="WDF67041.1"/>
    </source>
</evidence>
<sequence length="268" mass="31152">MQKEFAKHVVEVLKNDETIIGLAGAGSWLTNEIDRWSDLDLVVVTRDNLDADKTKMLAYAERFGNLISAFTGEHVGEKRLLICLYDDPLIHVDIKFVTLEEFQERIENPIILLDRAKKIQEVIDNTSPEFPQPDLQWIEDRFWTWIHYSLLKIGRGEYFEALDFMGFLRMVVFGPLLHLKNNNLPRGVRRVETALTTLDFESLESTLCSNNRESLLNAVENAVNLYRELRSDARYVDILFNKAEKPVMLYFENLKKTFAKNLAKPRNL</sequence>
<evidence type="ECO:0000313" key="2">
    <source>
        <dbReference type="Proteomes" id="UP001221558"/>
    </source>
</evidence>
<protein>
    <submittedName>
        <fullName evidence="1">Aminoglycoside 6-adenylyltransferase</fullName>
    </submittedName>
</protein>
<reference evidence="1 2" key="1">
    <citation type="submission" date="2023-02" db="EMBL/GenBank/DDBJ databases">
        <title>Genome sequence of Sphingobacterium sp. KACC 22765.</title>
        <authorList>
            <person name="Kim S."/>
            <person name="Heo J."/>
            <person name="Kwon S.-W."/>
        </authorList>
    </citation>
    <scope>NUCLEOTIDE SEQUENCE [LARGE SCALE GENOMIC DNA]</scope>
    <source>
        <strain evidence="1 2">KACC 22765</strain>
    </source>
</reference>